<dbReference type="Gene3D" id="3.90.1200.10">
    <property type="match status" value="1"/>
</dbReference>
<reference evidence="2 3" key="1">
    <citation type="submission" date="2016-06" db="EMBL/GenBank/DDBJ databases">
        <title>Comparative genomics of the ectomycorrhizal sister species Rhizopogon vinicolor and Rhizopogon vesiculosus (Basidiomycota: Boletales) reveals a divergence of the mating type B locus.</title>
        <authorList>
            <consortium name="DOE Joint Genome Institute"/>
            <person name="Mujic A.B."/>
            <person name="Kuo A."/>
            <person name="Tritt A."/>
            <person name="Lipzen A."/>
            <person name="Chen C."/>
            <person name="Johnson J."/>
            <person name="Sharma A."/>
            <person name="Barry K."/>
            <person name="Grigoriev I.V."/>
            <person name="Spatafora J.W."/>
        </authorList>
    </citation>
    <scope>NUCLEOTIDE SEQUENCE [LARGE SCALE GENOMIC DNA]</scope>
    <source>
        <strain evidence="2 3">AM-OR11-026</strain>
    </source>
</reference>
<gene>
    <name evidence="2" type="ORF">K503DRAFT_696362</name>
</gene>
<dbReference type="Pfam" id="PF01636">
    <property type="entry name" value="APH"/>
    <property type="match status" value="1"/>
</dbReference>
<dbReference type="Proteomes" id="UP000092154">
    <property type="component" value="Unassembled WGS sequence"/>
</dbReference>
<dbReference type="InterPro" id="IPR051678">
    <property type="entry name" value="AGP_Transferase"/>
</dbReference>
<evidence type="ECO:0000313" key="3">
    <source>
        <dbReference type="Proteomes" id="UP000092154"/>
    </source>
</evidence>
<keyword evidence="3" id="KW-1185">Reference proteome</keyword>
<evidence type="ECO:0000313" key="2">
    <source>
        <dbReference type="EMBL" id="OAX35778.1"/>
    </source>
</evidence>
<dbReference type="InterPro" id="IPR002575">
    <property type="entry name" value="Aminoglycoside_PTrfase"/>
</dbReference>
<organism evidence="2 3">
    <name type="scientific">Rhizopogon vinicolor AM-OR11-026</name>
    <dbReference type="NCBI Taxonomy" id="1314800"/>
    <lineage>
        <taxon>Eukaryota</taxon>
        <taxon>Fungi</taxon>
        <taxon>Dikarya</taxon>
        <taxon>Basidiomycota</taxon>
        <taxon>Agaricomycotina</taxon>
        <taxon>Agaricomycetes</taxon>
        <taxon>Agaricomycetidae</taxon>
        <taxon>Boletales</taxon>
        <taxon>Suillineae</taxon>
        <taxon>Rhizopogonaceae</taxon>
        <taxon>Rhizopogon</taxon>
    </lineage>
</organism>
<dbReference type="AlphaFoldDB" id="A0A1B7MT44"/>
<dbReference type="InterPro" id="IPR011009">
    <property type="entry name" value="Kinase-like_dom_sf"/>
</dbReference>
<dbReference type="SUPFAM" id="SSF56112">
    <property type="entry name" value="Protein kinase-like (PK-like)"/>
    <property type="match status" value="1"/>
</dbReference>
<name>A0A1B7MT44_9AGAM</name>
<protein>
    <recommendedName>
        <fullName evidence="1">Aminoglycoside phosphotransferase domain-containing protein</fullName>
    </recommendedName>
</protein>
<dbReference type="PANTHER" id="PTHR21310">
    <property type="entry name" value="AMINOGLYCOSIDE PHOSPHOTRANSFERASE-RELATED-RELATED"/>
    <property type="match status" value="1"/>
</dbReference>
<dbReference type="EMBL" id="KV448468">
    <property type="protein sequence ID" value="OAX35778.1"/>
    <property type="molecule type" value="Genomic_DNA"/>
</dbReference>
<dbReference type="OrthoDB" id="2906425at2759"/>
<feature type="domain" description="Aminoglycoside phosphotransferase" evidence="1">
    <location>
        <begin position="65"/>
        <end position="316"/>
    </location>
</feature>
<dbReference type="STRING" id="1314800.A0A1B7MT44"/>
<accession>A0A1B7MT44</accession>
<dbReference type="InParanoid" id="A0A1B7MT44"/>
<sequence length="386" mass="43666">THHRQGCHHHGFYKKHQLQCSIHPKVFYYKDNITRVPKKCKECDREGDNAQNEEQSVLEPGIVKLGEGGYNDVFLISSDVNSSPFDDMKPFVLRLPKQESLPPYQVLNEITCISIVSSNCPDIPVPVVHAFATDTCDAFIAEEYLHGEPLSSCWNRFSENEKQRVAQRIAEIVVDMGEMRFDGIGSFTGGKDCLLGPTVEGSKLFKGRSKFHSNNCYDIGPYKNTKEYVLACYDKEIYYYTHASASDIDSDLFEDMSLERFVAQLQDKRSFLEVNYNPVDEPFVLVHGDFNGRNVLMHGTDVVAVLDWEFSGAYPLSELVGGVGVDVLEVMDDESEKENSMWSARILRMVVCTARKRHWPENEVGMLVGSGDPIVGYARTEMFPVE</sequence>
<feature type="non-terminal residue" evidence="2">
    <location>
        <position position="1"/>
    </location>
</feature>
<proteinExistence type="predicted"/>
<dbReference type="PANTHER" id="PTHR21310:SF15">
    <property type="entry name" value="AMINOGLYCOSIDE PHOSPHOTRANSFERASE DOMAIN-CONTAINING PROTEIN"/>
    <property type="match status" value="1"/>
</dbReference>
<evidence type="ECO:0000259" key="1">
    <source>
        <dbReference type="Pfam" id="PF01636"/>
    </source>
</evidence>